<evidence type="ECO:0000256" key="11">
    <source>
        <dbReference type="ARBA" id="ARBA00023004"/>
    </source>
</evidence>
<protein>
    <recommendedName>
        <fullName evidence="4 14">Protoporphyrinogen IX oxidase</fullName>
        <shortName evidence="14">PPO</shortName>
        <ecNumber evidence="14 15">1.3.99.-</ecNumber>
    </recommendedName>
</protein>
<comment type="pathway">
    <text evidence="2 14 15">Porphyrin-containing compound metabolism; protoporphyrin-IX biosynthesis; protoporphyrin-IX from protoporphyrinogen-IX: step 1/1.</text>
</comment>
<evidence type="ECO:0000256" key="4">
    <source>
        <dbReference type="ARBA" id="ARBA00017504"/>
    </source>
</evidence>
<evidence type="ECO:0000256" key="3">
    <source>
        <dbReference type="ARBA" id="ARBA00006501"/>
    </source>
</evidence>
<dbReference type="PANTHER" id="PTHR40255:SF1">
    <property type="entry name" value="PROTOPORPHYRINOGEN IX OXIDASE"/>
    <property type="match status" value="1"/>
</dbReference>
<feature type="transmembrane region" description="Helical" evidence="14">
    <location>
        <begin position="6"/>
        <end position="24"/>
    </location>
</feature>
<keyword evidence="17" id="KW-1185">Reference proteome</keyword>
<feature type="binding site" description="axial binding residue" evidence="14">
    <location>
        <position position="90"/>
    </location>
    <ligand>
        <name>heme</name>
        <dbReference type="ChEBI" id="CHEBI:30413"/>
    </ligand>
    <ligandPart>
        <name>Fe</name>
        <dbReference type="ChEBI" id="CHEBI:18248"/>
    </ligandPart>
</feature>
<dbReference type="EC" id="1.3.99.-" evidence="14 15"/>
<evidence type="ECO:0000313" key="17">
    <source>
        <dbReference type="Proteomes" id="UP001410394"/>
    </source>
</evidence>
<keyword evidence="6 14" id="KW-0349">Heme</keyword>
<dbReference type="PIRSF" id="PIRSF004638">
    <property type="entry name" value="UCP004638"/>
    <property type="match status" value="1"/>
</dbReference>
<name>A0ABU9YXL4_9RHOO</name>
<feature type="transmembrane region" description="Helical" evidence="14">
    <location>
        <begin position="125"/>
        <end position="143"/>
    </location>
</feature>
<feature type="transmembrane region" description="Helical" evidence="14">
    <location>
        <begin position="54"/>
        <end position="73"/>
    </location>
</feature>
<evidence type="ECO:0000256" key="6">
    <source>
        <dbReference type="ARBA" id="ARBA00022617"/>
    </source>
</evidence>
<comment type="subcellular location">
    <subcellularLocation>
        <location evidence="1 14">Cell membrane</location>
        <topology evidence="1 14">Multi-pass membrane protein</topology>
    </subcellularLocation>
</comment>
<evidence type="ECO:0000256" key="10">
    <source>
        <dbReference type="ARBA" id="ARBA00023002"/>
    </source>
</evidence>
<dbReference type="Proteomes" id="UP001410394">
    <property type="component" value="Unassembled WGS sequence"/>
</dbReference>
<evidence type="ECO:0000256" key="2">
    <source>
        <dbReference type="ARBA" id="ARBA00005073"/>
    </source>
</evidence>
<reference evidence="16 17" key="1">
    <citation type="journal article" date="2018" name="Int. J. Syst. Evol. Microbiol.">
        <title>Uliginosibacterium sediminicola sp. nov., isolated from freshwater sediment.</title>
        <authorList>
            <person name="Hwang W.M."/>
            <person name="Kim S.M."/>
            <person name="Kang K."/>
            <person name="Ahn T.Y."/>
        </authorList>
    </citation>
    <scope>NUCLEOTIDE SEQUENCE [LARGE SCALE GENOMIC DNA]</scope>
    <source>
        <strain evidence="16 17">M1-21</strain>
    </source>
</reference>
<comment type="catalytic activity">
    <reaction evidence="13 14 15">
        <text>protoporphyrinogen IX + 3 A = protoporphyrin IX + 3 AH2</text>
        <dbReference type="Rhea" id="RHEA:62000"/>
        <dbReference type="ChEBI" id="CHEBI:13193"/>
        <dbReference type="ChEBI" id="CHEBI:17499"/>
        <dbReference type="ChEBI" id="CHEBI:57306"/>
        <dbReference type="ChEBI" id="CHEBI:57307"/>
    </reaction>
</comment>
<dbReference type="HAMAP" id="MF_02239">
    <property type="entry name" value="HemJ"/>
    <property type="match status" value="1"/>
</dbReference>
<evidence type="ECO:0000256" key="14">
    <source>
        <dbReference type="HAMAP-Rule" id="MF_02239"/>
    </source>
</evidence>
<evidence type="ECO:0000256" key="13">
    <source>
        <dbReference type="ARBA" id="ARBA00048390"/>
    </source>
</evidence>
<evidence type="ECO:0000313" key="16">
    <source>
        <dbReference type="EMBL" id="MEN3068294.1"/>
    </source>
</evidence>
<gene>
    <name evidence="16" type="ORF">ABDB84_07365</name>
</gene>
<keyword evidence="9 14" id="KW-1133">Transmembrane helix</keyword>
<keyword evidence="5 14" id="KW-1003">Cell membrane</keyword>
<keyword evidence="7 14" id="KW-0812">Transmembrane</keyword>
<feature type="binding site" description="axial binding residue" evidence="14">
    <location>
        <position position="10"/>
    </location>
    <ligand>
        <name>heme</name>
        <dbReference type="ChEBI" id="CHEBI:30413"/>
    </ligand>
    <ligandPart>
        <name>Fe</name>
        <dbReference type="ChEBI" id="CHEBI:18248"/>
    </ligandPart>
</feature>
<evidence type="ECO:0000256" key="9">
    <source>
        <dbReference type="ARBA" id="ARBA00022989"/>
    </source>
</evidence>
<dbReference type="RefSeq" id="WP_345919064.1">
    <property type="nucleotide sequence ID" value="NZ_JBDIVE010000003.1"/>
</dbReference>
<evidence type="ECO:0000256" key="12">
    <source>
        <dbReference type="ARBA" id="ARBA00023136"/>
    </source>
</evidence>
<accession>A0ABU9YXL4</accession>
<dbReference type="InterPro" id="IPR005265">
    <property type="entry name" value="HemJ-like"/>
</dbReference>
<organism evidence="16 17">
    <name type="scientific">Uliginosibacterium sediminicola</name>
    <dbReference type="NCBI Taxonomy" id="2024550"/>
    <lineage>
        <taxon>Bacteria</taxon>
        <taxon>Pseudomonadati</taxon>
        <taxon>Pseudomonadota</taxon>
        <taxon>Betaproteobacteria</taxon>
        <taxon>Rhodocyclales</taxon>
        <taxon>Zoogloeaceae</taxon>
        <taxon>Uliginosibacterium</taxon>
    </lineage>
</organism>
<keyword evidence="8 14" id="KW-0479">Metal-binding</keyword>
<dbReference type="Pfam" id="PF03653">
    <property type="entry name" value="UPF0093"/>
    <property type="match status" value="1"/>
</dbReference>
<feature type="transmembrane region" description="Helical" evidence="14">
    <location>
        <begin position="85"/>
        <end position="104"/>
    </location>
</feature>
<evidence type="ECO:0000256" key="5">
    <source>
        <dbReference type="ARBA" id="ARBA00022475"/>
    </source>
</evidence>
<keyword evidence="12 14" id="KW-0472">Membrane</keyword>
<comment type="caution">
    <text evidence="16">The sequence shown here is derived from an EMBL/GenBank/DDBJ whole genome shotgun (WGS) entry which is preliminary data.</text>
</comment>
<evidence type="ECO:0000256" key="15">
    <source>
        <dbReference type="PIRNR" id="PIRNR004638"/>
    </source>
</evidence>
<comment type="cofactor">
    <cofactor evidence="14 15">
        <name>heme b</name>
        <dbReference type="ChEBI" id="CHEBI:60344"/>
    </cofactor>
    <text evidence="14 15">Binds 1 heme b (iron(II)-protoporphyrin IX) group per subunit.</text>
</comment>
<comment type="function">
    <text evidence="14 15">Catalyzes the oxidation of protoporphyrinogen IX to protoporphyrin IX.</text>
</comment>
<dbReference type="EMBL" id="JBDIVE010000003">
    <property type="protein sequence ID" value="MEN3068294.1"/>
    <property type="molecule type" value="Genomic_DNA"/>
</dbReference>
<dbReference type="PANTHER" id="PTHR40255">
    <property type="entry name" value="UPF0093 MEMBRANE PROTEIN SLR1790"/>
    <property type="match status" value="1"/>
</dbReference>
<sequence>MLYLWLKAIHVFFVISWFAGLFYLPRIFVNLAQVPEAGAERARLLGMALRLKRFMLPLMIGTWLFGLAVIFSNGMESASVWFHQGWLHAKLLLVLVLTGYDGYCKHLLRDFQNGRNSKSHVWFRWFNEIPAALLLIILILVIIKPF</sequence>
<evidence type="ECO:0000256" key="7">
    <source>
        <dbReference type="ARBA" id="ARBA00022692"/>
    </source>
</evidence>
<comment type="subunit">
    <text evidence="14">Homodimer.</text>
</comment>
<proteinExistence type="inferred from homology"/>
<comment type="similarity">
    <text evidence="3 14 15">Belongs to the HemJ family.</text>
</comment>
<keyword evidence="11 14" id="KW-0408">Iron</keyword>
<evidence type="ECO:0000256" key="1">
    <source>
        <dbReference type="ARBA" id="ARBA00004651"/>
    </source>
</evidence>
<evidence type="ECO:0000256" key="8">
    <source>
        <dbReference type="ARBA" id="ARBA00022723"/>
    </source>
</evidence>
<keyword evidence="10 14" id="KW-0560">Oxidoreductase</keyword>